<dbReference type="AlphaFoldDB" id="A0A136ILG3"/>
<dbReference type="EMBL" id="KQ964274">
    <property type="protein sequence ID" value="KXJ85783.1"/>
    <property type="molecule type" value="Genomic_DNA"/>
</dbReference>
<feature type="compositionally biased region" description="Basic and acidic residues" evidence="1">
    <location>
        <begin position="315"/>
        <end position="347"/>
    </location>
</feature>
<gene>
    <name evidence="2" type="ORF">Micbo1qcDRAFT_221433</name>
</gene>
<evidence type="ECO:0000256" key="1">
    <source>
        <dbReference type="SAM" id="MobiDB-lite"/>
    </source>
</evidence>
<sequence>MDSAEIMCVKTKYHGCPEPFDNALDQECLENQNKVVESCEWRPDSPEARVDEIGPHWIPVQESQTVHDAVEEPQKNLDAEADDVSPGTSPRVSNAIPMKLTPETPRKFSLRKKSPSKETSSGAAQENTEESAGCNGKSPVAKNPPPTHHVQPISEASKTSQDRSESHTQDPSEDVSNIPRDVLHHEPLESTTKVGPNPDSHSKTDSQTFGNTRPSIIQEKVRRAMSIARETIRPKHEQVAMDEPFGPSPPVSARADSLTVLLPEPEFDSREDQQPLRSQALFGLSEEEQARQQKKAAKHLEAARKAGARAAKQQARKDKKEQQEREKKEQEKQRKVRKEKEQGGTAS</sequence>
<feature type="region of interest" description="Disordered" evidence="1">
    <location>
        <begin position="231"/>
        <end position="347"/>
    </location>
</feature>
<dbReference type="OrthoDB" id="10584389at2759"/>
<evidence type="ECO:0000313" key="3">
    <source>
        <dbReference type="Proteomes" id="UP000070501"/>
    </source>
</evidence>
<protein>
    <submittedName>
        <fullName evidence="2">Uncharacterized protein</fullName>
    </submittedName>
</protein>
<feature type="compositionally biased region" description="Basic and acidic residues" evidence="1">
    <location>
        <begin position="68"/>
        <end position="78"/>
    </location>
</feature>
<feature type="compositionally biased region" description="Basic and acidic residues" evidence="1">
    <location>
        <begin position="160"/>
        <end position="170"/>
    </location>
</feature>
<evidence type="ECO:0000313" key="2">
    <source>
        <dbReference type="EMBL" id="KXJ85783.1"/>
    </source>
</evidence>
<proteinExistence type="predicted"/>
<organism evidence="2 3">
    <name type="scientific">Microdochium bolleyi</name>
    <dbReference type="NCBI Taxonomy" id="196109"/>
    <lineage>
        <taxon>Eukaryota</taxon>
        <taxon>Fungi</taxon>
        <taxon>Dikarya</taxon>
        <taxon>Ascomycota</taxon>
        <taxon>Pezizomycotina</taxon>
        <taxon>Sordariomycetes</taxon>
        <taxon>Xylariomycetidae</taxon>
        <taxon>Xylariales</taxon>
        <taxon>Microdochiaceae</taxon>
        <taxon>Microdochium</taxon>
    </lineage>
</organism>
<name>A0A136ILG3_9PEZI</name>
<dbReference type="InParanoid" id="A0A136ILG3"/>
<feature type="compositionally biased region" description="Polar residues" evidence="1">
    <location>
        <begin position="117"/>
        <end position="126"/>
    </location>
</feature>
<feature type="region of interest" description="Disordered" evidence="1">
    <location>
        <begin position="60"/>
        <end position="219"/>
    </location>
</feature>
<reference evidence="3" key="1">
    <citation type="submission" date="2016-02" db="EMBL/GenBank/DDBJ databases">
        <title>Draft genome sequence of Microdochium bolleyi, a fungal endophyte of beachgrass.</title>
        <authorList>
            <consortium name="DOE Joint Genome Institute"/>
            <person name="David A.S."/>
            <person name="May G."/>
            <person name="Haridas S."/>
            <person name="Lim J."/>
            <person name="Wang M."/>
            <person name="Labutti K."/>
            <person name="Lipzen A."/>
            <person name="Barry K."/>
            <person name="Grigoriev I.V."/>
        </authorList>
    </citation>
    <scope>NUCLEOTIDE SEQUENCE [LARGE SCALE GENOMIC DNA]</scope>
    <source>
        <strain evidence="3">J235TASD1</strain>
    </source>
</reference>
<accession>A0A136ILG3</accession>
<feature type="compositionally biased region" description="Polar residues" evidence="1">
    <location>
        <begin position="205"/>
        <end position="215"/>
    </location>
</feature>
<dbReference type="Proteomes" id="UP000070501">
    <property type="component" value="Unassembled WGS sequence"/>
</dbReference>
<keyword evidence="3" id="KW-1185">Reference proteome</keyword>